<dbReference type="RefSeq" id="WP_318954535.1">
    <property type="nucleotide sequence ID" value="NZ_CP137555.1"/>
</dbReference>
<evidence type="ECO:0000256" key="1">
    <source>
        <dbReference type="SAM" id="MobiDB-lite"/>
    </source>
</evidence>
<dbReference type="Gene3D" id="2.30.42.10">
    <property type="match status" value="1"/>
</dbReference>
<name>A0AAU0N0V1_9GAMM</name>
<gene>
    <name evidence="4" type="ORF">R5R33_02740</name>
</gene>
<dbReference type="InterPro" id="IPR041489">
    <property type="entry name" value="PDZ_6"/>
</dbReference>
<feature type="region of interest" description="Disordered" evidence="1">
    <location>
        <begin position="86"/>
        <end position="123"/>
    </location>
</feature>
<evidence type="ECO:0000313" key="5">
    <source>
        <dbReference type="Proteomes" id="UP001302477"/>
    </source>
</evidence>
<protein>
    <submittedName>
        <fullName evidence="4">PDZ domain-containing protein</fullName>
    </submittedName>
</protein>
<feature type="signal peptide" evidence="2">
    <location>
        <begin position="1"/>
        <end position="22"/>
    </location>
</feature>
<keyword evidence="5" id="KW-1185">Reference proteome</keyword>
<reference evidence="4 5" key="1">
    <citation type="submission" date="2023-10" db="EMBL/GenBank/DDBJ databases">
        <title>Description of Microbulbifer bruguierae sp. nov., isolated from the sediments of mangrove plant Bruguiera sexangula and comparative genomic analyses of the genus Microbulbifer.</title>
        <authorList>
            <person name="Long M."/>
        </authorList>
    </citation>
    <scope>NUCLEOTIDE SEQUENCE [LARGE SCALE GENOMIC DNA]</scope>
    <source>
        <strain evidence="4 5">SPO729</strain>
    </source>
</reference>
<accession>A0AAU0N0V1</accession>
<evidence type="ECO:0000259" key="3">
    <source>
        <dbReference type="Pfam" id="PF17820"/>
    </source>
</evidence>
<dbReference type="SUPFAM" id="SSF50156">
    <property type="entry name" value="PDZ domain-like"/>
    <property type="match status" value="1"/>
</dbReference>
<dbReference type="EMBL" id="CP137555">
    <property type="protein sequence ID" value="WOX06075.1"/>
    <property type="molecule type" value="Genomic_DNA"/>
</dbReference>
<evidence type="ECO:0000313" key="4">
    <source>
        <dbReference type="EMBL" id="WOX06075.1"/>
    </source>
</evidence>
<feature type="chain" id="PRO_5043333682" evidence="2">
    <location>
        <begin position="23"/>
        <end position="290"/>
    </location>
</feature>
<organism evidence="4 5">
    <name type="scientific">Microbulbifer pacificus</name>
    <dbReference type="NCBI Taxonomy" id="407164"/>
    <lineage>
        <taxon>Bacteria</taxon>
        <taxon>Pseudomonadati</taxon>
        <taxon>Pseudomonadota</taxon>
        <taxon>Gammaproteobacteria</taxon>
        <taxon>Cellvibrionales</taxon>
        <taxon>Microbulbiferaceae</taxon>
        <taxon>Microbulbifer</taxon>
    </lineage>
</organism>
<dbReference type="KEGG" id="mpaf:R5R33_02740"/>
<dbReference type="Proteomes" id="UP001302477">
    <property type="component" value="Chromosome"/>
</dbReference>
<keyword evidence="2" id="KW-0732">Signal</keyword>
<feature type="domain" description="PDZ" evidence="3">
    <location>
        <begin position="224"/>
        <end position="270"/>
    </location>
</feature>
<proteinExistence type="predicted"/>
<sequence length="290" mass="33012">MKLPRRAIPVAVSLLLVGAAVAHWAGSENPTSSALQQSLFSNNTDAPLSPGDLTARVQQLEESLEQTLKIQGQLLELVNDLSEHLDPESTYGDVRQASLESPVEQEQANRRRRARDHASGNRFERIRENQIRQFTDAGLSYERAAYIVDRQERIPYEQMQFSYEYQHLQDKRSKRAKELQEKLQTYSNPHRVFEQELNREEYDQYLDATGGRTEFQIGGLLESAPAYEAGLRSGDKIIRYNNQRVFHMGDLRTQVYQVPPGTSVPVEIQRQGSSSTETIYLPAGPLGIRH</sequence>
<evidence type="ECO:0000256" key="2">
    <source>
        <dbReference type="SAM" id="SignalP"/>
    </source>
</evidence>
<dbReference type="AlphaFoldDB" id="A0AAU0N0V1"/>
<dbReference type="Pfam" id="PF17820">
    <property type="entry name" value="PDZ_6"/>
    <property type="match status" value="1"/>
</dbReference>
<dbReference type="InterPro" id="IPR036034">
    <property type="entry name" value="PDZ_sf"/>
</dbReference>